<dbReference type="GO" id="GO:0000103">
    <property type="term" value="P:sulfate assimilation"/>
    <property type="evidence" value="ECO:0007669"/>
    <property type="project" value="UniProtKB-UniRule"/>
</dbReference>
<evidence type="ECO:0000256" key="10">
    <source>
        <dbReference type="RuleBase" id="RU004347"/>
    </source>
</evidence>
<dbReference type="HAMAP" id="MF_00065">
    <property type="entry name" value="Adenylyl_sulf_kinase"/>
    <property type="match status" value="1"/>
</dbReference>
<comment type="caution">
    <text evidence="12">The sequence shown here is derived from an EMBL/GenBank/DDBJ whole genome shotgun (WGS) entry which is preliminary data.</text>
</comment>
<evidence type="ECO:0000256" key="8">
    <source>
        <dbReference type="ARBA" id="ARBA00022840"/>
    </source>
</evidence>
<evidence type="ECO:0000256" key="2">
    <source>
        <dbReference type="ARBA" id="ARBA00002632"/>
    </source>
</evidence>
<dbReference type="GO" id="GO:0005524">
    <property type="term" value="F:ATP binding"/>
    <property type="evidence" value="ECO:0007669"/>
    <property type="project" value="UniProtKB-UniRule"/>
</dbReference>
<evidence type="ECO:0000256" key="4">
    <source>
        <dbReference type="ARBA" id="ARBA00007008"/>
    </source>
</evidence>
<sequence>MKKTKNIVWHEMKVDKEQREKSLGQKGILIWLTGLSGSGKSTVGAALEHRFHKAGRATYLLDGDNVRHGLNSDLVFSERDRTENIRRIGEVAKLFVDAGIITIATFVSPFKNDRTAVRNLIGEGFVEVYVDCDIKTCMNRDPKGLYKKALAGEISEFTGISSPYEIPKKPEVTVNTASSPVEECIDMIIAFIEERYNET</sequence>
<dbReference type="UniPathway" id="UPA00140">
    <property type="reaction ID" value="UER00205"/>
</dbReference>
<dbReference type="OrthoDB" id="9804504at2"/>
<keyword evidence="9" id="KW-0597">Phosphoprotein</keyword>
<feature type="domain" description="APS kinase" evidence="11">
    <location>
        <begin position="26"/>
        <end position="175"/>
    </location>
</feature>
<dbReference type="NCBIfam" id="NF003013">
    <property type="entry name" value="PRK03846.1"/>
    <property type="match status" value="1"/>
</dbReference>
<dbReference type="GO" id="GO:0070814">
    <property type="term" value="P:hydrogen sulfide biosynthetic process"/>
    <property type="evidence" value="ECO:0007669"/>
    <property type="project" value="UniProtKB-UniRule"/>
</dbReference>
<dbReference type="InterPro" id="IPR059117">
    <property type="entry name" value="APS_kinase_dom"/>
</dbReference>
<dbReference type="FunFam" id="3.40.50.300:FF:000212">
    <property type="entry name" value="Adenylyl-sulfate kinase"/>
    <property type="match status" value="1"/>
</dbReference>
<dbReference type="AlphaFoldDB" id="A0A069RDX2"/>
<name>A0A069RDX2_PEPLI</name>
<evidence type="ECO:0000256" key="7">
    <source>
        <dbReference type="ARBA" id="ARBA00022777"/>
    </source>
</evidence>
<evidence type="ECO:0000256" key="9">
    <source>
        <dbReference type="HAMAP-Rule" id="MF_00065"/>
    </source>
</evidence>
<reference evidence="12 13" key="1">
    <citation type="submission" date="2014-03" db="EMBL/GenBank/DDBJ databases">
        <title>Genome sequence of Clostridium litorale W6, DSM 5388.</title>
        <authorList>
            <person name="Poehlein A."/>
            <person name="Jagirdar A."/>
            <person name="Khonsari B."/>
            <person name="Chibani C.M."/>
            <person name="Gutierrez Gutierrez D.A."/>
            <person name="Davydova E."/>
            <person name="Alghaithi H.S."/>
            <person name="Nair K.P."/>
            <person name="Dhamotharan K."/>
            <person name="Chandran L."/>
            <person name="G W."/>
            <person name="Daniel R."/>
        </authorList>
    </citation>
    <scope>NUCLEOTIDE SEQUENCE [LARGE SCALE GENOMIC DNA]</scope>
    <source>
        <strain evidence="12 13">W6</strain>
    </source>
</reference>
<comment type="function">
    <text evidence="2 9 10">Catalyzes the synthesis of activated sulfate.</text>
</comment>
<protein>
    <recommendedName>
        <fullName evidence="9 10">Adenylyl-sulfate kinase</fullName>
        <ecNumber evidence="9 10">2.7.1.25</ecNumber>
    </recommendedName>
    <alternativeName>
        <fullName evidence="9">APS kinase</fullName>
    </alternativeName>
    <alternativeName>
        <fullName evidence="9">ATP adenosine-5'-phosphosulfate 3'-phosphotransferase</fullName>
    </alternativeName>
    <alternativeName>
        <fullName evidence="9">Adenosine-5'-phosphosulfate kinase</fullName>
    </alternativeName>
</protein>
<keyword evidence="6 9" id="KW-0547">Nucleotide-binding</keyword>
<dbReference type="eggNOG" id="COG0529">
    <property type="taxonomic scope" value="Bacteria"/>
</dbReference>
<comment type="similarity">
    <text evidence="4 9 10">Belongs to the APS kinase family.</text>
</comment>
<dbReference type="RefSeq" id="WP_038265343.1">
    <property type="nucleotide sequence ID" value="NZ_FSRH01000002.1"/>
</dbReference>
<keyword evidence="13" id="KW-1185">Reference proteome</keyword>
<keyword evidence="7 9" id="KW-0418">Kinase</keyword>
<evidence type="ECO:0000256" key="5">
    <source>
        <dbReference type="ARBA" id="ARBA00022679"/>
    </source>
</evidence>
<dbReference type="Pfam" id="PF01583">
    <property type="entry name" value="APS_kinase"/>
    <property type="match status" value="1"/>
</dbReference>
<gene>
    <name evidence="9 12" type="primary">cysC</name>
    <name evidence="12" type="ORF">CLIT_11c02550</name>
</gene>
<dbReference type="NCBIfam" id="TIGR00455">
    <property type="entry name" value="apsK"/>
    <property type="match status" value="1"/>
</dbReference>
<comment type="pathway">
    <text evidence="3 9 10">Sulfur metabolism; hydrogen sulfide biosynthesis; sulfite from sulfate: step 2/3.</text>
</comment>
<keyword evidence="5 9" id="KW-0808">Transferase</keyword>
<dbReference type="EMBL" id="JJMM01000011">
    <property type="protein sequence ID" value="KDR95226.1"/>
    <property type="molecule type" value="Genomic_DNA"/>
</dbReference>
<dbReference type="PANTHER" id="PTHR11055">
    <property type="entry name" value="BIFUNCTIONAL 3'-PHOSPHOADENOSINE 5'-PHOSPHOSULFATE SYNTHASE"/>
    <property type="match status" value="1"/>
</dbReference>
<dbReference type="InterPro" id="IPR027417">
    <property type="entry name" value="P-loop_NTPase"/>
</dbReference>
<evidence type="ECO:0000256" key="6">
    <source>
        <dbReference type="ARBA" id="ARBA00022741"/>
    </source>
</evidence>
<dbReference type="STRING" id="1121324.CLIT_11c02550"/>
<dbReference type="SUPFAM" id="SSF52540">
    <property type="entry name" value="P-loop containing nucleoside triphosphate hydrolases"/>
    <property type="match status" value="1"/>
</dbReference>
<organism evidence="12 13">
    <name type="scientific">Peptoclostridium litorale DSM 5388</name>
    <dbReference type="NCBI Taxonomy" id="1121324"/>
    <lineage>
        <taxon>Bacteria</taxon>
        <taxon>Bacillati</taxon>
        <taxon>Bacillota</taxon>
        <taxon>Clostridia</taxon>
        <taxon>Peptostreptococcales</taxon>
        <taxon>Peptoclostridiaceae</taxon>
        <taxon>Peptoclostridium</taxon>
    </lineage>
</organism>
<evidence type="ECO:0000256" key="3">
    <source>
        <dbReference type="ARBA" id="ARBA00004806"/>
    </source>
</evidence>
<accession>A0A069RDX2</accession>
<evidence type="ECO:0000259" key="11">
    <source>
        <dbReference type="Pfam" id="PF01583"/>
    </source>
</evidence>
<evidence type="ECO:0000313" key="12">
    <source>
        <dbReference type="EMBL" id="KDR95226.1"/>
    </source>
</evidence>
<dbReference type="Proteomes" id="UP000027946">
    <property type="component" value="Unassembled WGS sequence"/>
</dbReference>
<feature type="binding site" evidence="9">
    <location>
        <begin position="34"/>
        <end position="41"/>
    </location>
    <ligand>
        <name>ATP</name>
        <dbReference type="ChEBI" id="CHEBI:30616"/>
    </ligand>
</feature>
<dbReference type="Gene3D" id="3.40.50.300">
    <property type="entry name" value="P-loop containing nucleotide triphosphate hydrolases"/>
    <property type="match status" value="1"/>
</dbReference>
<dbReference type="GO" id="GO:0004020">
    <property type="term" value="F:adenylylsulfate kinase activity"/>
    <property type="evidence" value="ECO:0007669"/>
    <property type="project" value="UniProtKB-UniRule"/>
</dbReference>
<dbReference type="CDD" id="cd02027">
    <property type="entry name" value="APSK"/>
    <property type="match status" value="1"/>
</dbReference>
<evidence type="ECO:0000313" key="13">
    <source>
        <dbReference type="Proteomes" id="UP000027946"/>
    </source>
</evidence>
<dbReference type="InterPro" id="IPR002891">
    <property type="entry name" value="APS"/>
</dbReference>
<evidence type="ECO:0000256" key="1">
    <source>
        <dbReference type="ARBA" id="ARBA00001823"/>
    </source>
</evidence>
<comment type="catalytic activity">
    <reaction evidence="1 9 10">
        <text>adenosine 5'-phosphosulfate + ATP = 3'-phosphoadenylyl sulfate + ADP + H(+)</text>
        <dbReference type="Rhea" id="RHEA:24152"/>
        <dbReference type="ChEBI" id="CHEBI:15378"/>
        <dbReference type="ChEBI" id="CHEBI:30616"/>
        <dbReference type="ChEBI" id="CHEBI:58243"/>
        <dbReference type="ChEBI" id="CHEBI:58339"/>
        <dbReference type="ChEBI" id="CHEBI:456216"/>
        <dbReference type="EC" id="2.7.1.25"/>
    </reaction>
</comment>
<keyword evidence="8 9" id="KW-0067">ATP-binding</keyword>
<proteinExistence type="inferred from homology"/>
<dbReference type="PANTHER" id="PTHR11055:SF1">
    <property type="entry name" value="PAPS SYNTHETASE, ISOFORM D"/>
    <property type="match status" value="1"/>
</dbReference>
<dbReference type="EC" id="2.7.1.25" evidence="9 10"/>
<feature type="active site" description="Phosphoserine intermediate" evidence="9">
    <location>
        <position position="108"/>
    </location>
</feature>